<organism evidence="1 2">
    <name type="scientific">Petropleomorpha daqingensis</name>
    <dbReference type="NCBI Taxonomy" id="2026353"/>
    <lineage>
        <taxon>Bacteria</taxon>
        <taxon>Bacillati</taxon>
        <taxon>Actinomycetota</taxon>
        <taxon>Actinomycetes</taxon>
        <taxon>Geodermatophilales</taxon>
        <taxon>Geodermatophilaceae</taxon>
        <taxon>Petropleomorpha</taxon>
    </lineage>
</organism>
<dbReference type="RefSeq" id="WP_281371299.1">
    <property type="nucleotide sequence ID" value="NZ_JACBZT010000001.1"/>
</dbReference>
<reference evidence="1 2" key="1">
    <citation type="submission" date="2020-07" db="EMBL/GenBank/DDBJ databases">
        <title>Sequencing the genomes of 1000 actinobacteria strains.</title>
        <authorList>
            <person name="Klenk H.-P."/>
        </authorList>
    </citation>
    <scope>NUCLEOTIDE SEQUENCE [LARGE SCALE GENOMIC DNA]</scope>
    <source>
        <strain evidence="1 2">DSM 104001</strain>
    </source>
</reference>
<dbReference type="EMBL" id="JACBZT010000001">
    <property type="protein sequence ID" value="NYJ05819.1"/>
    <property type="molecule type" value="Genomic_DNA"/>
</dbReference>
<dbReference type="AlphaFoldDB" id="A0A853CFN3"/>
<sequence length="41" mass="4150">MVLVIVAAWLVASVVASALFSVLGRGAVQEDIACGYVVQGS</sequence>
<name>A0A853CFN3_9ACTN</name>
<gene>
    <name evidence="1" type="ORF">GGQ55_002097</name>
</gene>
<comment type="caution">
    <text evidence="1">The sequence shown here is derived from an EMBL/GenBank/DDBJ whole genome shotgun (WGS) entry which is preliminary data.</text>
</comment>
<protein>
    <submittedName>
        <fullName evidence="1">Uncharacterized protein</fullName>
    </submittedName>
</protein>
<proteinExistence type="predicted"/>
<keyword evidence="2" id="KW-1185">Reference proteome</keyword>
<evidence type="ECO:0000313" key="2">
    <source>
        <dbReference type="Proteomes" id="UP000541969"/>
    </source>
</evidence>
<dbReference type="Proteomes" id="UP000541969">
    <property type="component" value="Unassembled WGS sequence"/>
</dbReference>
<accession>A0A853CFN3</accession>
<evidence type="ECO:0000313" key="1">
    <source>
        <dbReference type="EMBL" id="NYJ05819.1"/>
    </source>
</evidence>